<dbReference type="InterPro" id="IPR020610">
    <property type="entry name" value="Thiolase_AS"/>
</dbReference>
<dbReference type="PROSITE" id="PS00098">
    <property type="entry name" value="THIOLASE_1"/>
    <property type="match status" value="1"/>
</dbReference>
<gene>
    <name evidence="9" type="ORF">ACKQTC_03150</name>
</gene>
<protein>
    <recommendedName>
        <fullName evidence="2">acetyl-CoA C-acetyltransferase</fullName>
        <ecNumber evidence="2">2.3.1.9</ecNumber>
    </recommendedName>
    <alternativeName>
        <fullName evidence="5">Acetoacetyl-CoA thiolase</fullName>
    </alternativeName>
</protein>
<evidence type="ECO:0000256" key="5">
    <source>
        <dbReference type="ARBA" id="ARBA00030755"/>
    </source>
</evidence>
<dbReference type="PANTHER" id="PTHR18919">
    <property type="entry name" value="ACETYL-COA C-ACYLTRANSFERASE"/>
    <property type="match status" value="1"/>
</dbReference>
<dbReference type="PROSITE" id="PS00099">
    <property type="entry name" value="THIOLASE_3"/>
    <property type="match status" value="1"/>
</dbReference>
<evidence type="ECO:0000313" key="9">
    <source>
        <dbReference type="EMBL" id="MFM9413359.1"/>
    </source>
</evidence>
<evidence type="ECO:0000256" key="2">
    <source>
        <dbReference type="ARBA" id="ARBA00012705"/>
    </source>
</evidence>
<comment type="caution">
    <text evidence="9">The sequence shown here is derived from an EMBL/GenBank/DDBJ whole genome shotgun (WGS) entry which is preliminary data.</text>
</comment>
<dbReference type="NCBIfam" id="TIGR01930">
    <property type="entry name" value="AcCoA-C-Actrans"/>
    <property type="match status" value="1"/>
</dbReference>
<name>A0ABW9GXK2_9FIRM</name>
<dbReference type="RefSeq" id="WP_408976977.1">
    <property type="nucleotide sequence ID" value="NZ_JBJUVG010000003.1"/>
</dbReference>
<feature type="domain" description="Thiolase N-terminal" evidence="7">
    <location>
        <begin position="5"/>
        <end position="263"/>
    </location>
</feature>
<keyword evidence="4 6" id="KW-0012">Acyltransferase</keyword>
<dbReference type="InterPro" id="IPR020615">
    <property type="entry name" value="Thiolase_acyl_enz_int_AS"/>
</dbReference>
<dbReference type="Pfam" id="PF00108">
    <property type="entry name" value="Thiolase_N"/>
    <property type="match status" value="1"/>
</dbReference>
<dbReference type="PROSITE" id="PS00737">
    <property type="entry name" value="THIOLASE_2"/>
    <property type="match status" value="1"/>
</dbReference>
<dbReference type="InterPro" id="IPR020616">
    <property type="entry name" value="Thiolase_N"/>
</dbReference>
<keyword evidence="10" id="KW-1185">Reference proteome</keyword>
<evidence type="ECO:0000256" key="1">
    <source>
        <dbReference type="ARBA" id="ARBA00010982"/>
    </source>
</evidence>
<proteinExistence type="inferred from homology"/>
<evidence type="ECO:0000256" key="4">
    <source>
        <dbReference type="ARBA" id="ARBA00023315"/>
    </source>
</evidence>
<dbReference type="PIRSF" id="PIRSF000429">
    <property type="entry name" value="Ac-CoA_Ac_transf"/>
    <property type="match status" value="1"/>
</dbReference>
<evidence type="ECO:0000259" key="8">
    <source>
        <dbReference type="Pfam" id="PF02803"/>
    </source>
</evidence>
<dbReference type="GO" id="GO:0003985">
    <property type="term" value="F:acetyl-CoA C-acetyltransferase activity"/>
    <property type="evidence" value="ECO:0007669"/>
    <property type="project" value="UniProtKB-EC"/>
</dbReference>
<evidence type="ECO:0000259" key="7">
    <source>
        <dbReference type="Pfam" id="PF00108"/>
    </source>
</evidence>
<keyword evidence="3 6" id="KW-0808">Transferase</keyword>
<dbReference type="EMBL" id="JBJUVG010000003">
    <property type="protein sequence ID" value="MFM9413359.1"/>
    <property type="molecule type" value="Genomic_DNA"/>
</dbReference>
<evidence type="ECO:0000256" key="3">
    <source>
        <dbReference type="ARBA" id="ARBA00022679"/>
    </source>
</evidence>
<dbReference type="InterPro" id="IPR016039">
    <property type="entry name" value="Thiolase-like"/>
</dbReference>
<dbReference type="SUPFAM" id="SSF53901">
    <property type="entry name" value="Thiolase-like"/>
    <property type="match status" value="2"/>
</dbReference>
<sequence>MSKKIVLAGACRTAVGKMGGTLANTSATDLATHVIKESIKRAGIKPTDVDQVLLGCVLQAGLGQNMARQASVNAGLPVEVPAMTLNILCGSGLNAVNTAAFMIQAGAADVIIAGGAENMSASPYLIQKGRYGYRMGHGQLLDSMIKDGLTDAFNDYHMGITAENVAEKYGLTREELDEFAAWSQQKACKAIADGKFKDEIVPIEIKKKKETIVFDTDEGPREGTTAEGIAKMKPAFKEGGVVTAANASGINDGAAVVIVMSEEKAKELGVTPMATWVDGALGGVDPSIMGIGPVAATRNVLERTGLKIEDFDLYEANEAFAAQAVAVGKDLGFDNDKLNVNGGAIALGHPVGCSGARILVTLLYEMQRRDAKRGLATLCIGGGMGAATVIERE</sequence>
<dbReference type="Proteomes" id="UP001631949">
    <property type="component" value="Unassembled WGS sequence"/>
</dbReference>
<evidence type="ECO:0000313" key="10">
    <source>
        <dbReference type="Proteomes" id="UP001631949"/>
    </source>
</evidence>
<reference evidence="9 10" key="1">
    <citation type="journal article" date="2016" name="Int. J. Syst. Evol. Microbiol.">
        <title>Peptococcus simiae sp. nov., isolated from rhesus macaque faeces and emended description of the genus Peptococcus.</title>
        <authorList>
            <person name="Shkoporov A.N."/>
            <person name="Efimov B.A."/>
            <person name="Kondova I."/>
            <person name="Ouwerling B."/>
            <person name="Chaplin A.V."/>
            <person name="Shcherbakova V.A."/>
            <person name="Langermans J.A.M."/>
        </authorList>
    </citation>
    <scope>NUCLEOTIDE SEQUENCE [LARGE SCALE GENOMIC DNA]</scope>
    <source>
        <strain evidence="9 10">M108</strain>
    </source>
</reference>
<dbReference type="CDD" id="cd00751">
    <property type="entry name" value="thiolase"/>
    <property type="match status" value="1"/>
</dbReference>
<comment type="similarity">
    <text evidence="1 6">Belongs to the thiolase-like superfamily. Thiolase family.</text>
</comment>
<dbReference type="InterPro" id="IPR002155">
    <property type="entry name" value="Thiolase"/>
</dbReference>
<feature type="domain" description="Thiolase C-terminal" evidence="8">
    <location>
        <begin position="271"/>
        <end position="392"/>
    </location>
</feature>
<dbReference type="EC" id="2.3.1.9" evidence="2"/>
<dbReference type="InterPro" id="IPR020613">
    <property type="entry name" value="Thiolase_CS"/>
</dbReference>
<dbReference type="Gene3D" id="3.40.47.10">
    <property type="match status" value="2"/>
</dbReference>
<dbReference type="PANTHER" id="PTHR18919:SF107">
    <property type="entry name" value="ACETYL-COA ACETYLTRANSFERASE, CYTOSOLIC"/>
    <property type="match status" value="1"/>
</dbReference>
<organism evidence="9 10">
    <name type="scientific">Peptococcus simiae</name>
    <dbReference type="NCBI Taxonomy" id="1643805"/>
    <lineage>
        <taxon>Bacteria</taxon>
        <taxon>Bacillati</taxon>
        <taxon>Bacillota</taxon>
        <taxon>Clostridia</taxon>
        <taxon>Eubacteriales</taxon>
        <taxon>Peptococcaceae</taxon>
        <taxon>Peptococcus</taxon>
    </lineage>
</organism>
<dbReference type="Pfam" id="PF02803">
    <property type="entry name" value="Thiolase_C"/>
    <property type="match status" value="1"/>
</dbReference>
<accession>A0ABW9GXK2</accession>
<dbReference type="InterPro" id="IPR020617">
    <property type="entry name" value="Thiolase_C"/>
</dbReference>
<evidence type="ECO:0000256" key="6">
    <source>
        <dbReference type="RuleBase" id="RU003557"/>
    </source>
</evidence>